<name>A0A914V2B3_9BILA</name>
<protein>
    <submittedName>
        <fullName evidence="3">Uncharacterized protein</fullName>
    </submittedName>
</protein>
<feature type="transmembrane region" description="Helical" evidence="1">
    <location>
        <begin position="188"/>
        <end position="206"/>
    </location>
</feature>
<evidence type="ECO:0000313" key="3">
    <source>
        <dbReference type="WBParaSite" id="PSAMB.scaffold1464size31146.g13228.t1"/>
    </source>
</evidence>
<keyword evidence="1" id="KW-1133">Transmembrane helix</keyword>
<keyword evidence="1" id="KW-0472">Membrane</keyword>
<feature type="transmembrane region" description="Helical" evidence="1">
    <location>
        <begin position="109"/>
        <end position="133"/>
    </location>
</feature>
<sequence length="231" mass="25920">MSGVSVLKLIDYVSLYSMVYAVAVALFPLHFLALFVFFLGKAFDEHLESLKKFPKSQLEDQLPWLYISYLKLANVLEEADNFFGCVTLGVIGVTLVNISTYILNISNMAAIPTAMICSIVGLMIYNFLGYTFFCTYLNEKSRGVEAYLHEILPHNGNIFRWVDTFHRKSADTGWGLTIGKFFLLERTAFIGLMSAVVTFLALYGQFAESNPPINGTAIVDVQAFMLESRNI</sequence>
<keyword evidence="2" id="KW-1185">Reference proteome</keyword>
<accession>A0A914V2B3</accession>
<evidence type="ECO:0000313" key="2">
    <source>
        <dbReference type="Proteomes" id="UP000887566"/>
    </source>
</evidence>
<evidence type="ECO:0000256" key="1">
    <source>
        <dbReference type="SAM" id="Phobius"/>
    </source>
</evidence>
<dbReference type="AlphaFoldDB" id="A0A914V2B3"/>
<reference evidence="3" key="1">
    <citation type="submission" date="2022-11" db="UniProtKB">
        <authorList>
            <consortium name="WormBaseParasite"/>
        </authorList>
    </citation>
    <scope>IDENTIFICATION</scope>
</reference>
<keyword evidence="1" id="KW-0812">Transmembrane</keyword>
<feature type="transmembrane region" description="Helical" evidence="1">
    <location>
        <begin position="20"/>
        <end position="43"/>
    </location>
</feature>
<dbReference type="WBParaSite" id="PSAMB.scaffold1464size31146.g13228.t1">
    <property type="protein sequence ID" value="PSAMB.scaffold1464size31146.g13228.t1"/>
    <property type="gene ID" value="PSAMB.scaffold1464size31146.g13228"/>
</dbReference>
<feature type="transmembrane region" description="Helical" evidence="1">
    <location>
        <begin position="81"/>
        <end position="103"/>
    </location>
</feature>
<dbReference type="Proteomes" id="UP000887566">
    <property type="component" value="Unplaced"/>
</dbReference>
<proteinExistence type="predicted"/>
<organism evidence="2 3">
    <name type="scientific">Plectus sambesii</name>
    <dbReference type="NCBI Taxonomy" id="2011161"/>
    <lineage>
        <taxon>Eukaryota</taxon>
        <taxon>Metazoa</taxon>
        <taxon>Ecdysozoa</taxon>
        <taxon>Nematoda</taxon>
        <taxon>Chromadorea</taxon>
        <taxon>Plectida</taxon>
        <taxon>Plectina</taxon>
        <taxon>Plectoidea</taxon>
        <taxon>Plectidae</taxon>
        <taxon>Plectus</taxon>
    </lineage>
</organism>